<dbReference type="AlphaFoldDB" id="A0A179G752"/>
<feature type="region of interest" description="Disordered" evidence="1">
    <location>
        <begin position="190"/>
        <end position="235"/>
    </location>
</feature>
<organism evidence="2 3">
    <name type="scientific">Pochonia chlamydosporia 170</name>
    <dbReference type="NCBI Taxonomy" id="1380566"/>
    <lineage>
        <taxon>Eukaryota</taxon>
        <taxon>Fungi</taxon>
        <taxon>Dikarya</taxon>
        <taxon>Ascomycota</taxon>
        <taxon>Pezizomycotina</taxon>
        <taxon>Sordariomycetes</taxon>
        <taxon>Hypocreomycetidae</taxon>
        <taxon>Hypocreales</taxon>
        <taxon>Clavicipitaceae</taxon>
        <taxon>Pochonia</taxon>
    </lineage>
</organism>
<feature type="compositionally biased region" description="Polar residues" evidence="1">
    <location>
        <begin position="27"/>
        <end position="37"/>
    </location>
</feature>
<dbReference type="EMBL" id="LSBJ02000001">
    <property type="protein sequence ID" value="OAQ73261.1"/>
    <property type="molecule type" value="Genomic_DNA"/>
</dbReference>
<feature type="region of interest" description="Disordered" evidence="1">
    <location>
        <begin position="27"/>
        <end position="120"/>
    </location>
</feature>
<feature type="compositionally biased region" description="Polar residues" evidence="1">
    <location>
        <begin position="465"/>
        <end position="480"/>
    </location>
</feature>
<dbReference type="KEGG" id="pchm:VFPPC_01016"/>
<feature type="region of interest" description="Disordered" evidence="1">
    <location>
        <begin position="390"/>
        <end position="435"/>
    </location>
</feature>
<proteinExistence type="predicted"/>
<keyword evidence="3" id="KW-1185">Reference proteome</keyword>
<dbReference type="GeneID" id="28844915"/>
<reference evidence="2 3" key="1">
    <citation type="journal article" date="2016" name="PLoS Pathog.">
        <title>Biosynthesis of antibiotic leucinostatins in bio-control fungus Purpureocillium lilacinum and their inhibition on phytophthora revealed by genome mining.</title>
        <authorList>
            <person name="Wang G."/>
            <person name="Liu Z."/>
            <person name="Lin R."/>
            <person name="Li E."/>
            <person name="Mao Z."/>
            <person name="Ling J."/>
            <person name="Yang Y."/>
            <person name="Yin W.B."/>
            <person name="Xie B."/>
        </authorList>
    </citation>
    <scope>NUCLEOTIDE SEQUENCE [LARGE SCALE GENOMIC DNA]</scope>
    <source>
        <strain evidence="2">170</strain>
    </source>
</reference>
<dbReference type="Proteomes" id="UP000078397">
    <property type="component" value="Unassembled WGS sequence"/>
</dbReference>
<feature type="region of interest" description="Disordered" evidence="1">
    <location>
        <begin position="607"/>
        <end position="626"/>
    </location>
</feature>
<evidence type="ECO:0000256" key="1">
    <source>
        <dbReference type="SAM" id="MobiDB-lite"/>
    </source>
</evidence>
<feature type="compositionally biased region" description="Low complexity" evidence="1">
    <location>
        <begin position="417"/>
        <end position="432"/>
    </location>
</feature>
<dbReference type="RefSeq" id="XP_018149344.1">
    <property type="nucleotide sequence ID" value="XM_018280921.1"/>
</dbReference>
<protein>
    <submittedName>
        <fullName evidence="2">Glutathione-dependent formaldehyde-activating enzyme</fullName>
    </submittedName>
</protein>
<feature type="compositionally biased region" description="Low complexity" evidence="1">
    <location>
        <begin position="190"/>
        <end position="202"/>
    </location>
</feature>
<accession>A0A179G752</accession>
<feature type="compositionally biased region" description="Basic and acidic residues" evidence="1">
    <location>
        <begin position="205"/>
        <end position="224"/>
    </location>
</feature>
<evidence type="ECO:0000313" key="3">
    <source>
        <dbReference type="Proteomes" id="UP000078397"/>
    </source>
</evidence>
<gene>
    <name evidence="2" type="ORF">VFPPC_01016</name>
</gene>
<sequence>MHALWCCGPRRSHGSAAGSKISFTSIFRTSSNPAVDTSKSHRLKTKPKGEPPSEQVSPFEGPVELCQLAAGSLEQGDPESVHPGTRTSTFDGVKAKIIKHLSQEGGPRRHSRVSIGHSDEELARRAEVRRLQQKQIQDELNKDDNDGHSNRSHHSARYLSTLIDLGSPCSGPRDTLEFTFDDCVLVANPSSSDFSSTQSTPPHCETNHQVKPNDDTCENQDRNLDSPLETQSNAEEVLCQSRPIRGPLPERRCVSMVSISPRPSSCQPGTPRLDRIIGLDNEFNIRHGSHAWDDQSALGIWLIAQGMKPTDSSVLQNDNHIKDKDPSPYITRVPTEDLGGVDSILESSSSILDRLAAAEAALVPHAAGKYEDSIHTASVTSEQRKYDVYSAPGGAIKPGGQREDTKQRANNGSSNYPSELPSLGPSPSGSESHSYVLSQRDLDNLELSPVHWCGNLSAWEDLGQSEGQSSYETADEQPSSELPGVKNMLDNQETYVPDLQQSVNDRTYCRKSNSQVLLPGLDQANTTSQSCNKFYKHATSTTSRVCFKEKLQHSLYQISNLGSSSSKISLKLAGIAKAGKVKHGGHSRSKSRCNVINRTFCDIAEARSAKDRSTQPTSHQHRPRTE</sequence>
<dbReference type="OrthoDB" id="3437384at2759"/>
<feature type="region of interest" description="Disordered" evidence="1">
    <location>
        <begin position="464"/>
        <end position="485"/>
    </location>
</feature>
<evidence type="ECO:0000313" key="2">
    <source>
        <dbReference type="EMBL" id="OAQ73261.1"/>
    </source>
</evidence>
<name>A0A179G752_METCM</name>
<comment type="caution">
    <text evidence="2">The sequence shown here is derived from an EMBL/GenBank/DDBJ whole genome shotgun (WGS) entry which is preliminary data.</text>
</comment>